<keyword evidence="3" id="KW-1185">Reference proteome</keyword>
<evidence type="ECO:0000313" key="3">
    <source>
        <dbReference type="Proteomes" id="UP000600449"/>
    </source>
</evidence>
<dbReference type="Gene3D" id="2.60.120.650">
    <property type="entry name" value="Cupin"/>
    <property type="match status" value="1"/>
</dbReference>
<comment type="caution">
    <text evidence="2">The sequence shown here is derived from an EMBL/GenBank/DDBJ whole genome shotgun (WGS) entry which is preliminary data.</text>
</comment>
<accession>A0A917QFI0</accession>
<reference evidence="2 3" key="1">
    <citation type="journal article" date="2014" name="Int. J. Syst. Evol. Microbiol.">
        <title>Complete genome sequence of Corynebacterium casei LMG S-19264T (=DSM 44701T), isolated from a smear-ripened cheese.</title>
        <authorList>
            <consortium name="US DOE Joint Genome Institute (JGI-PGF)"/>
            <person name="Walter F."/>
            <person name="Albersmeier A."/>
            <person name="Kalinowski J."/>
            <person name="Ruckert C."/>
        </authorList>
    </citation>
    <scope>NUCLEOTIDE SEQUENCE [LARGE SCALE GENOMIC DNA]</scope>
    <source>
        <strain evidence="2 3">CGMCC 1.9161</strain>
    </source>
</reference>
<name>A0A917QFI0_9HYPH</name>
<organism evidence="2 3">
    <name type="scientific">Salinarimonas ramus</name>
    <dbReference type="NCBI Taxonomy" id="690164"/>
    <lineage>
        <taxon>Bacteria</taxon>
        <taxon>Pseudomonadati</taxon>
        <taxon>Pseudomonadota</taxon>
        <taxon>Alphaproteobacteria</taxon>
        <taxon>Hyphomicrobiales</taxon>
        <taxon>Salinarimonadaceae</taxon>
        <taxon>Salinarimonas</taxon>
    </lineage>
</organism>
<dbReference type="SUPFAM" id="SSF51197">
    <property type="entry name" value="Clavaminate synthase-like"/>
    <property type="match status" value="1"/>
</dbReference>
<dbReference type="AlphaFoldDB" id="A0A917QFI0"/>
<dbReference type="InterPro" id="IPR003347">
    <property type="entry name" value="JmjC_dom"/>
</dbReference>
<gene>
    <name evidence="2" type="ORF">GCM10011322_39860</name>
</gene>
<dbReference type="SMART" id="SM00558">
    <property type="entry name" value="JmjC"/>
    <property type="match status" value="1"/>
</dbReference>
<feature type="domain" description="JmjC" evidence="1">
    <location>
        <begin position="123"/>
        <end position="270"/>
    </location>
</feature>
<protein>
    <recommendedName>
        <fullName evidence="1">JmjC domain-containing protein</fullName>
    </recommendedName>
</protein>
<dbReference type="PANTHER" id="PTHR12461:SF105">
    <property type="entry name" value="HYPOXIA-INDUCIBLE FACTOR 1-ALPHA INHIBITOR"/>
    <property type="match status" value="1"/>
</dbReference>
<dbReference type="RefSeq" id="WP_188915013.1">
    <property type="nucleotide sequence ID" value="NZ_BMMF01000013.1"/>
</dbReference>
<proteinExistence type="predicted"/>
<evidence type="ECO:0000313" key="2">
    <source>
        <dbReference type="EMBL" id="GGK48861.1"/>
    </source>
</evidence>
<evidence type="ECO:0000259" key="1">
    <source>
        <dbReference type="PROSITE" id="PS51184"/>
    </source>
</evidence>
<sequence>MTTIVATQESGTRPLAIEERETLPSAEEFRTRYAARSKPVVFRGGIRDWPAFREWTPEYLAEKVGGNEINVQQSPTGIFGLDPEKGGPRFEEVKTTLGAYVHSMMNITEGDIRYYVQRVNIPEKLPELKDDFSLPSYVDAAKVYLINLWMGPAGNVTTLHYDTPNNFLAQVRGRKRLKMFSPWQARRLYPCRSKAYNMSRVNIDAPDLERFPRFADAQMYEVEIEEGDLLFIPTYWWHQVYSETAGISVNIWFIPMYRQLIGPQLWDNLPDIARELTNRAGPR</sequence>
<dbReference type="InterPro" id="IPR041667">
    <property type="entry name" value="Cupin_8"/>
</dbReference>
<dbReference type="EMBL" id="BMMF01000013">
    <property type="protein sequence ID" value="GGK48861.1"/>
    <property type="molecule type" value="Genomic_DNA"/>
</dbReference>
<dbReference type="Proteomes" id="UP000600449">
    <property type="component" value="Unassembled WGS sequence"/>
</dbReference>
<dbReference type="PANTHER" id="PTHR12461">
    <property type="entry name" value="HYPOXIA-INDUCIBLE FACTOR 1 ALPHA INHIBITOR-RELATED"/>
    <property type="match status" value="1"/>
</dbReference>
<dbReference type="PROSITE" id="PS51184">
    <property type="entry name" value="JMJC"/>
    <property type="match status" value="1"/>
</dbReference>
<dbReference type="Pfam" id="PF13621">
    <property type="entry name" value="Cupin_8"/>
    <property type="match status" value="1"/>
</dbReference>